<organism evidence="1 2">
    <name type="scientific">Acaulospora colombiana</name>
    <dbReference type="NCBI Taxonomy" id="27376"/>
    <lineage>
        <taxon>Eukaryota</taxon>
        <taxon>Fungi</taxon>
        <taxon>Fungi incertae sedis</taxon>
        <taxon>Mucoromycota</taxon>
        <taxon>Glomeromycotina</taxon>
        <taxon>Glomeromycetes</taxon>
        <taxon>Diversisporales</taxon>
        <taxon>Acaulosporaceae</taxon>
        <taxon>Acaulospora</taxon>
    </lineage>
</organism>
<comment type="caution">
    <text evidence="1">The sequence shown here is derived from an EMBL/GenBank/DDBJ whole genome shotgun (WGS) entry which is preliminary data.</text>
</comment>
<accession>A0ACA9NZ24</accession>
<sequence>MTYPSILHNANTGQEICKLVHLEWLVGARLLEDGAGSLATLPERLPNLGRGEPELPIPPEEVIKFAVAIVEEITTGAVRCLQLHLGLGLQGLRLCRRLFSWVGCLMQKSAVAARVDRENCSLMCSDDVLEEGDIEPDYVAIPSITCVAIILELSVRTVGKRTPVEVGYSHEYGRFGLLRASPTECEQSIAVDNFDIFQRERSRILPQSGSATATAQWRLNMPMSKSVKISWPRYNTKTGEIFSKFSICTKDLYFDFLIGKHACLPRLGYSRGPVQLLSSKKAKIAQSASEWTLASDDAWDSASDSESAYRSPSASRLGYLMGTSSAKPIPVTPSTQSGRSPSTSGMRGQSAERSNNGSGNVDNSASSASSITFSYTHVHAPSPSSSYAKQSNNEKPTGWTMISNSGQVKGVAAEEGQKMDQEIEEEMELEDSSFSVGSLGRSRRIREGKEAIKYDVEDIVNGKKSVYMRMTIALMLMATLADPLRAVHSPSLAEYEERVASGIGHPEMQHQHAMRAQKRQKFVDCLTAEDVNMTELRKLAWSGIPEELRPIAWMLLLVRSIPGTHYLMC</sequence>
<name>A0ACA9NZ24_9GLOM</name>
<dbReference type="Proteomes" id="UP000789525">
    <property type="component" value="Unassembled WGS sequence"/>
</dbReference>
<evidence type="ECO:0000313" key="2">
    <source>
        <dbReference type="Proteomes" id="UP000789525"/>
    </source>
</evidence>
<proteinExistence type="predicted"/>
<protein>
    <submittedName>
        <fullName evidence="1">9764_t:CDS:1</fullName>
    </submittedName>
</protein>
<dbReference type="EMBL" id="CAJVPT010027050">
    <property type="protein sequence ID" value="CAG8682011.1"/>
    <property type="molecule type" value="Genomic_DNA"/>
</dbReference>
<keyword evidence="2" id="KW-1185">Reference proteome</keyword>
<gene>
    <name evidence="1" type="ORF">ACOLOM_LOCUS9383</name>
</gene>
<reference evidence="1" key="1">
    <citation type="submission" date="2021-06" db="EMBL/GenBank/DDBJ databases">
        <authorList>
            <person name="Kallberg Y."/>
            <person name="Tangrot J."/>
            <person name="Rosling A."/>
        </authorList>
    </citation>
    <scope>NUCLEOTIDE SEQUENCE</scope>
    <source>
        <strain evidence="1">CL356</strain>
    </source>
</reference>
<evidence type="ECO:0000313" key="1">
    <source>
        <dbReference type="EMBL" id="CAG8682011.1"/>
    </source>
</evidence>